<dbReference type="EMBL" id="NPDT01000001">
    <property type="protein sequence ID" value="PJZ67529.1"/>
    <property type="molecule type" value="Genomic_DNA"/>
</dbReference>
<dbReference type="AlphaFoldDB" id="A0A2M9ZGH4"/>
<dbReference type="Proteomes" id="UP000231912">
    <property type="component" value="Unassembled WGS sequence"/>
</dbReference>
<accession>A0A2M9ZGH4</accession>
<protein>
    <submittedName>
        <fullName evidence="1">Uncharacterized protein</fullName>
    </submittedName>
</protein>
<proteinExistence type="predicted"/>
<gene>
    <name evidence="1" type="ORF">CH371_05800</name>
</gene>
<sequence>MVDYLFNFPEIAVLAEKPSIVLAEEYPLRTRGTTCIVPGDYIPDLKEIGVNPRDLPNVQKTAEIPAERVYKFLHAILRAQGPSAFEDLIKIFKIDPMQKRAALRDIGVDYYLLIDITPVWKSISEENSIVTYAIFEKLLNPSFYLNMVSFGTFPQIEYSLKSGITAQIYDKDLNLVYSLGVKTNYWNITSIWPRVYSKNLDRSEDEGQVPNSVLDKEVKLLIETLFINPIE</sequence>
<name>A0A2M9ZGH4_9LEPT</name>
<organism evidence="1 2">
    <name type="scientific">Leptospira wolffii</name>
    <dbReference type="NCBI Taxonomy" id="409998"/>
    <lineage>
        <taxon>Bacteria</taxon>
        <taxon>Pseudomonadati</taxon>
        <taxon>Spirochaetota</taxon>
        <taxon>Spirochaetia</taxon>
        <taxon>Leptospirales</taxon>
        <taxon>Leptospiraceae</taxon>
        <taxon>Leptospira</taxon>
    </lineage>
</organism>
<dbReference type="RefSeq" id="WP_100757993.1">
    <property type="nucleotide sequence ID" value="NZ_NPDT01000001.1"/>
</dbReference>
<reference evidence="1 2" key="1">
    <citation type="submission" date="2017-07" db="EMBL/GenBank/DDBJ databases">
        <title>Leptospira spp. isolated from tropical soils.</title>
        <authorList>
            <person name="Thibeaux R."/>
            <person name="Iraola G."/>
            <person name="Ferres I."/>
            <person name="Bierque E."/>
            <person name="Girault D."/>
            <person name="Soupe-Gilbert M.-E."/>
            <person name="Picardeau M."/>
            <person name="Goarant C."/>
        </authorList>
    </citation>
    <scope>NUCLEOTIDE SEQUENCE [LARGE SCALE GENOMIC DNA]</scope>
    <source>
        <strain evidence="1 2">FH2-C-A2</strain>
    </source>
</reference>
<comment type="caution">
    <text evidence="1">The sequence shown here is derived from an EMBL/GenBank/DDBJ whole genome shotgun (WGS) entry which is preliminary data.</text>
</comment>
<evidence type="ECO:0000313" key="2">
    <source>
        <dbReference type="Proteomes" id="UP000231912"/>
    </source>
</evidence>
<evidence type="ECO:0000313" key="1">
    <source>
        <dbReference type="EMBL" id="PJZ67529.1"/>
    </source>
</evidence>
<dbReference type="NCBIfam" id="NF047480">
    <property type="entry name" value="Lepto_Lp29"/>
    <property type="match status" value="1"/>
</dbReference>